<reference evidence="2" key="1">
    <citation type="submission" date="2013-01" db="EMBL/GenBank/DDBJ databases">
        <title>Draft Genome Sequence of a Mulberry Tree, Morus notabilis C.K. Schneid.</title>
        <authorList>
            <person name="He N."/>
            <person name="Zhao S."/>
        </authorList>
    </citation>
    <scope>NUCLEOTIDE SEQUENCE</scope>
</reference>
<name>W9R5F9_9ROSA</name>
<evidence type="ECO:0000313" key="1">
    <source>
        <dbReference type="EMBL" id="EXB54852.1"/>
    </source>
</evidence>
<evidence type="ECO:0000313" key="2">
    <source>
        <dbReference type="Proteomes" id="UP000030645"/>
    </source>
</evidence>
<protein>
    <submittedName>
        <fullName evidence="1">Uncharacterized protein</fullName>
    </submittedName>
</protein>
<accession>W9R5F9</accession>
<dbReference type="Proteomes" id="UP000030645">
    <property type="component" value="Unassembled WGS sequence"/>
</dbReference>
<organism evidence="1 2">
    <name type="scientific">Morus notabilis</name>
    <dbReference type="NCBI Taxonomy" id="981085"/>
    <lineage>
        <taxon>Eukaryota</taxon>
        <taxon>Viridiplantae</taxon>
        <taxon>Streptophyta</taxon>
        <taxon>Embryophyta</taxon>
        <taxon>Tracheophyta</taxon>
        <taxon>Spermatophyta</taxon>
        <taxon>Magnoliopsida</taxon>
        <taxon>eudicotyledons</taxon>
        <taxon>Gunneridae</taxon>
        <taxon>Pentapetalae</taxon>
        <taxon>rosids</taxon>
        <taxon>fabids</taxon>
        <taxon>Rosales</taxon>
        <taxon>Moraceae</taxon>
        <taxon>Moreae</taxon>
        <taxon>Morus</taxon>
    </lineage>
</organism>
<keyword evidence="2" id="KW-1185">Reference proteome</keyword>
<sequence>MEVTFPILITFYSLPVDHKPNDTFIAVIIEALLNLSLMLDVHVLLGIVERLTDIPNMDSYDTIEPSAVVSYCLPSTSTFIKCGGDLSIIRHFSCDFVTLRFPSTSTTLSRCGIW</sequence>
<gene>
    <name evidence="1" type="ORF">L484_005342</name>
</gene>
<dbReference type="EMBL" id="KE344211">
    <property type="protein sequence ID" value="EXB54852.1"/>
    <property type="molecule type" value="Genomic_DNA"/>
</dbReference>
<proteinExistence type="predicted"/>
<dbReference type="AlphaFoldDB" id="W9R5F9"/>